<dbReference type="PATRIC" id="fig|280505.15.peg.2906"/>
<organism evidence="1">
    <name type="scientific">Leptospira borgpetersenii serovar Ballum</name>
    <dbReference type="NCBI Taxonomy" id="280505"/>
    <lineage>
        <taxon>Bacteria</taxon>
        <taxon>Pseudomonadati</taxon>
        <taxon>Spirochaetota</taxon>
        <taxon>Spirochaetia</taxon>
        <taxon>Leptospirales</taxon>
        <taxon>Leptospiraceae</taxon>
        <taxon>Leptospira</taxon>
    </lineage>
</organism>
<dbReference type="Proteomes" id="UP000058857">
    <property type="component" value="Chromosome 1"/>
</dbReference>
<name>A0A0S2IU72_LEPBO</name>
<reference evidence="1 2" key="1">
    <citation type="journal article" date="2015" name="PLoS Negl. Trop. Dis.">
        <title>Distribution of Plasmids in Distinct Leptospira Pathogenic Species.</title>
        <authorList>
            <person name="Wang Y."/>
            <person name="Zhuang X."/>
            <person name="Zhong Y."/>
            <person name="Zhang C."/>
            <person name="Zhang Y."/>
            <person name="Zeng L."/>
            <person name="Zhu Y."/>
            <person name="He P."/>
            <person name="Dong K."/>
            <person name="Pal U."/>
            <person name="Guo X."/>
            <person name="Qin J."/>
        </authorList>
    </citation>
    <scope>NUCLEOTIDE SEQUENCE [LARGE SCALE GENOMIC DNA]</scope>
    <source>
        <strain evidence="1 2">56604</strain>
    </source>
</reference>
<dbReference type="EMBL" id="CP012029">
    <property type="protein sequence ID" value="ALO27190.1"/>
    <property type="molecule type" value="Genomic_DNA"/>
</dbReference>
<proteinExistence type="predicted"/>
<protein>
    <submittedName>
        <fullName evidence="1">Uncharacterized protein</fullName>
    </submittedName>
</protein>
<gene>
    <name evidence="1" type="ORF">LBBP_02979</name>
</gene>
<accession>A0A0S2IU72</accession>
<sequence>MRFRKNFQRLKLCFLNYEPPIDLLQIFWDFGRVGSTF</sequence>
<evidence type="ECO:0000313" key="1">
    <source>
        <dbReference type="EMBL" id="ALO27190.1"/>
    </source>
</evidence>
<dbReference type="AlphaFoldDB" id="A0A0S2IU72"/>
<evidence type="ECO:0000313" key="2">
    <source>
        <dbReference type="Proteomes" id="UP000058857"/>
    </source>
</evidence>